<dbReference type="RefSeq" id="WP_245416406.1">
    <property type="nucleotide sequence ID" value="NZ_JBHEEG010000003.1"/>
</dbReference>
<keyword evidence="3" id="KW-1185">Reference proteome</keyword>
<feature type="domain" description="DUF6456" evidence="1">
    <location>
        <begin position="104"/>
        <end position="239"/>
    </location>
</feature>
<name>A0A366E8P4_9HYPH</name>
<dbReference type="EMBL" id="QNRH01000001">
    <property type="protein sequence ID" value="RBO98702.1"/>
    <property type="molecule type" value="Genomic_DNA"/>
</dbReference>
<reference evidence="2 3" key="1">
    <citation type="submission" date="2018-06" db="EMBL/GenBank/DDBJ databases">
        <title>Genomic Encyclopedia of Type Strains, Phase IV (KMG-IV): sequencing the most valuable type-strain genomes for metagenomic binning, comparative biology and taxonomic classification.</title>
        <authorList>
            <person name="Goeker M."/>
        </authorList>
    </citation>
    <scope>NUCLEOTIDE SEQUENCE [LARGE SCALE GENOMIC DNA]</scope>
    <source>
        <strain evidence="2 3">DSM 25619</strain>
    </source>
</reference>
<sequence>MTKQGLGSNSVDQHVVLRVLRFLLKSAALPETSTDQQRWLLVSEQGGTIACDKLVLEALKCSAFIKMQSGKVVLSVVGREFLQELKRAANSVYKDVAVNSAGIAVNHAESPLALLYRKNKQTGQRFLSDEEFQAGERLRADFTRGNMLPRITANWEAGVTKRSRGEQGAQAELSDHALDCRDRVEKALKAVGPELSGVLLDICCFLKGLELVERERSWPARSAKMMLKTGLSILHRHYTAGRKTDKSEAPVYHWGTPDFRPSL</sequence>
<gene>
    <name evidence="2" type="ORF">DFR47_101302</name>
</gene>
<dbReference type="Proteomes" id="UP000252893">
    <property type="component" value="Unassembled WGS sequence"/>
</dbReference>
<dbReference type="InterPro" id="IPR045599">
    <property type="entry name" value="DUF6456"/>
</dbReference>
<evidence type="ECO:0000259" key="1">
    <source>
        <dbReference type="Pfam" id="PF20057"/>
    </source>
</evidence>
<dbReference type="AlphaFoldDB" id="A0A366E8P4"/>
<evidence type="ECO:0000313" key="2">
    <source>
        <dbReference type="EMBL" id="RBO98702.1"/>
    </source>
</evidence>
<accession>A0A366E8P4</accession>
<proteinExistence type="predicted"/>
<organism evidence="2 3">
    <name type="scientific">Pseudochrobactrum asaccharolyticum</name>
    <dbReference type="NCBI Taxonomy" id="354351"/>
    <lineage>
        <taxon>Bacteria</taxon>
        <taxon>Pseudomonadati</taxon>
        <taxon>Pseudomonadota</taxon>
        <taxon>Alphaproteobacteria</taxon>
        <taxon>Hyphomicrobiales</taxon>
        <taxon>Brucellaceae</taxon>
        <taxon>Pseudochrobactrum</taxon>
    </lineage>
</organism>
<protein>
    <recommendedName>
        <fullName evidence="1">DUF6456 domain-containing protein</fullName>
    </recommendedName>
</protein>
<dbReference type="Pfam" id="PF20057">
    <property type="entry name" value="DUF6456"/>
    <property type="match status" value="1"/>
</dbReference>
<comment type="caution">
    <text evidence="2">The sequence shown here is derived from an EMBL/GenBank/DDBJ whole genome shotgun (WGS) entry which is preliminary data.</text>
</comment>
<evidence type="ECO:0000313" key="3">
    <source>
        <dbReference type="Proteomes" id="UP000252893"/>
    </source>
</evidence>